<dbReference type="EMBL" id="JABBWM010000153">
    <property type="protein sequence ID" value="KAG2086073.1"/>
    <property type="molecule type" value="Genomic_DNA"/>
</dbReference>
<accession>A0A9P7ES51</accession>
<name>A0A9P7ES51_9AGAM</name>
<protein>
    <submittedName>
        <fullName evidence="1">Uncharacterized protein</fullName>
    </submittedName>
</protein>
<dbReference type="RefSeq" id="XP_041284821.1">
    <property type="nucleotide sequence ID" value="XM_041443095.1"/>
</dbReference>
<proteinExistence type="predicted"/>
<dbReference type="GeneID" id="64705354"/>
<dbReference type="AlphaFoldDB" id="A0A9P7ES51"/>
<gene>
    <name evidence="1" type="ORF">F5147DRAFT_792342</name>
</gene>
<dbReference type="OrthoDB" id="391988at2759"/>
<comment type="caution">
    <text evidence="1">The sequence shown here is derived from an EMBL/GenBank/DDBJ whole genome shotgun (WGS) entry which is preliminary data.</text>
</comment>
<dbReference type="Proteomes" id="UP000823399">
    <property type="component" value="Unassembled WGS sequence"/>
</dbReference>
<evidence type="ECO:0000313" key="1">
    <source>
        <dbReference type="EMBL" id="KAG2086073.1"/>
    </source>
</evidence>
<sequence>MPDLKDQLHAVWLCFEIPRAGGHLLEMGAEDFLQSKRSETLGNEFEELVKNKTEAELQDTCIGPLQEFAGPGIPHVMISTTKGYKETLTNLIQITESCVNEHLVPEATVMSSVAHTCTAEEFRELMMGMLNTIQAGPTADPTKTMTFGLSMVGTIAGVVSALAGPVTPIVVPIAVGAVLVVWVHEGIQNVIRTTIFSCAKGYYEHFFVSHAVLQHFMSYIIHLTLVLQTLFIVSESQELTCRAIKLAVKSYLTSPMNKEVLTRIQDYVRPLTILECTNGDTLDKIKEMMQFYKIDATQMSHLQAETFHVDLSSDKPW</sequence>
<organism evidence="1 2">
    <name type="scientific">Suillus discolor</name>
    <dbReference type="NCBI Taxonomy" id="1912936"/>
    <lineage>
        <taxon>Eukaryota</taxon>
        <taxon>Fungi</taxon>
        <taxon>Dikarya</taxon>
        <taxon>Basidiomycota</taxon>
        <taxon>Agaricomycotina</taxon>
        <taxon>Agaricomycetes</taxon>
        <taxon>Agaricomycetidae</taxon>
        <taxon>Boletales</taxon>
        <taxon>Suillineae</taxon>
        <taxon>Suillaceae</taxon>
        <taxon>Suillus</taxon>
    </lineage>
</organism>
<evidence type="ECO:0000313" key="2">
    <source>
        <dbReference type="Proteomes" id="UP000823399"/>
    </source>
</evidence>
<keyword evidence="2" id="KW-1185">Reference proteome</keyword>
<reference evidence="1" key="1">
    <citation type="journal article" date="2020" name="New Phytol.">
        <title>Comparative genomics reveals dynamic genome evolution in host specialist ectomycorrhizal fungi.</title>
        <authorList>
            <person name="Lofgren L.A."/>
            <person name="Nguyen N.H."/>
            <person name="Vilgalys R."/>
            <person name="Ruytinx J."/>
            <person name="Liao H.L."/>
            <person name="Branco S."/>
            <person name="Kuo A."/>
            <person name="LaButti K."/>
            <person name="Lipzen A."/>
            <person name="Andreopoulos W."/>
            <person name="Pangilinan J."/>
            <person name="Riley R."/>
            <person name="Hundley H."/>
            <person name="Na H."/>
            <person name="Barry K."/>
            <person name="Grigoriev I.V."/>
            <person name="Stajich J.E."/>
            <person name="Kennedy P.G."/>
        </authorList>
    </citation>
    <scope>NUCLEOTIDE SEQUENCE</scope>
    <source>
        <strain evidence="1">FC423</strain>
    </source>
</reference>